<protein>
    <submittedName>
        <fullName evidence="3">Putative cell wall binding repeat protein</fullName>
    </submittedName>
</protein>
<sequence>MQQPARLRRTAIAVVLLAALVAVIAVNPAAPAAAASVDRLHGADRYATAAAISQQAYPSGAPIVFLATGAGFADALSAAPAASVQGGPLLLTATRTLPAATANEIRRLTPQRVVIVGGTGVVTGDVVTALRGLGVSVERVSGADRYATSRAIVERYFTGTETAWVATGANFSDALAASAAAGSVGGPVLLVNGLASSLDAATRTTLNRVGATTVRIAGGTGVVSAGIENGLRARGGDVMRLAGDDRYGTAVAINEHAFPAAERVFVATGIDFPDALAGAAFAGRVGAPLYSSVPTCLPPAVRDDIVSRLGASRVTLLGGSAVLGGSVGSLAACTSNADARAASQAELTNKITNRLSSLPGTYSVSVRQTTGVHAVVNVRGATMQEPASVMKLFAVYAVLKRVDQGRLSMTTPTRSGVNVRDCIRVTIHISDNLCHWDLVALIGEQNLNNFFAAEGFSRTVYAGRGADGRQWTSKHTTTGDVALLLARLHNGNLLSAASTRFFIDQLETQLWRDRIPHGAPAGIPIANKTGQLHVSTGMIEADAGIVIGSRHTHTIAVIGSRNATAAGIAAIARVVYEHFNGAFGAAASYTKLNLVTTATVTAYSGPGSGTTRTVASGTRVHADYSSRLWYRVILGGTTVVYIHSSNLANWVSYPRRW</sequence>
<keyword evidence="4" id="KW-1185">Reference proteome</keyword>
<dbReference type="Pfam" id="PF13354">
    <property type="entry name" value="Beta-lactamase2"/>
    <property type="match status" value="1"/>
</dbReference>
<dbReference type="SUPFAM" id="SSF56601">
    <property type="entry name" value="beta-lactamase/transpeptidase-like"/>
    <property type="match status" value="1"/>
</dbReference>
<dbReference type="Pfam" id="PF04122">
    <property type="entry name" value="CW_binding_2"/>
    <property type="match status" value="3"/>
</dbReference>
<evidence type="ECO:0000256" key="1">
    <source>
        <dbReference type="SAM" id="SignalP"/>
    </source>
</evidence>
<dbReference type="InterPro" id="IPR012338">
    <property type="entry name" value="Beta-lactam/transpept-like"/>
</dbReference>
<gene>
    <name evidence="3" type="ORF">EV140_2304</name>
</gene>
<comment type="caution">
    <text evidence="3">The sequence shown here is derived from an EMBL/GenBank/DDBJ whole genome shotgun (WGS) entry which is preliminary data.</text>
</comment>
<dbReference type="Gene3D" id="3.40.710.10">
    <property type="entry name" value="DD-peptidase/beta-lactamase superfamily"/>
    <property type="match status" value="1"/>
</dbReference>
<feature type="chain" id="PRO_5020807211" evidence="1">
    <location>
        <begin position="35"/>
        <end position="657"/>
    </location>
</feature>
<proteinExistence type="predicted"/>
<accession>A0A4Q7TCA0</accession>
<dbReference type="InterPro" id="IPR006311">
    <property type="entry name" value="TAT_signal"/>
</dbReference>
<dbReference type="GO" id="GO:0030655">
    <property type="term" value="P:beta-lactam antibiotic catabolic process"/>
    <property type="evidence" value="ECO:0007669"/>
    <property type="project" value="InterPro"/>
</dbReference>
<dbReference type="Proteomes" id="UP000292408">
    <property type="component" value="Unassembled WGS sequence"/>
</dbReference>
<dbReference type="Gene3D" id="3.40.50.12090">
    <property type="match status" value="1"/>
</dbReference>
<dbReference type="AlphaFoldDB" id="A0A4Q7TCA0"/>
<dbReference type="PROSITE" id="PS51318">
    <property type="entry name" value="TAT"/>
    <property type="match status" value="1"/>
</dbReference>
<feature type="signal peptide" evidence="1">
    <location>
        <begin position="1"/>
        <end position="34"/>
    </location>
</feature>
<dbReference type="InterPro" id="IPR007253">
    <property type="entry name" value="Cell_wall-bd_2"/>
</dbReference>
<reference evidence="3 4" key="1">
    <citation type="journal article" date="2015" name="Stand. Genomic Sci.">
        <title>Genomic Encyclopedia of Bacterial and Archaeal Type Strains, Phase III: the genomes of soil and plant-associated and newly described type strains.</title>
        <authorList>
            <person name="Whitman W.B."/>
            <person name="Woyke T."/>
            <person name="Klenk H.P."/>
            <person name="Zhou Y."/>
            <person name="Lilburn T.G."/>
            <person name="Beck B.J."/>
            <person name="De Vos P."/>
            <person name="Vandamme P."/>
            <person name="Eisen J.A."/>
            <person name="Garrity G."/>
            <person name="Hugenholtz P."/>
            <person name="Kyrpides N.C."/>
        </authorList>
    </citation>
    <scope>NUCLEOTIDE SEQUENCE [LARGE SCALE GENOMIC DNA]</scope>
    <source>
        <strain evidence="3 4">AC4r</strain>
    </source>
</reference>
<evidence type="ECO:0000313" key="4">
    <source>
        <dbReference type="Proteomes" id="UP000292408"/>
    </source>
</evidence>
<dbReference type="PANTHER" id="PTHR30032:SF1">
    <property type="entry name" value="N-ACETYLMURAMOYL-L-ALANINE AMIDASE LYTC"/>
    <property type="match status" value="1"/>
</dbReference>
<dbReference type="InterPro" id="IPR051922">
    <property type="entry name" value="Bact_Sporulation_Assoc"/>
</dbReference>
<dbReference type="PANTHER" id="PTHR30032">
    <property type="entry name" value="N-ACETYLMURAMOYL-L-ALANINE AMIDASE-RELATED"/>
    <property type="match status" value="1"/>
</dbReference>
<dbReference type="GO" id="GO:0008800">
    <property type="term" value="F:beta-lactamase activity"/>
    <property type="evidence" value="ECO:0007669"/>
    <property type="project" value="InterPro"/>
</dbReference>
<name>A0A4Q7TCA0_9MICO</name>
<organism evidence="3 4">
    <name type="scientific">Microcella alkaliphila</name>
    <dbReference type="NCBI Taxonomy" id="279828"/>
    <lineage>
        <taxon>Bacteria</taxon>
        <taxon>Bacillati</taxon>
        <taxon>Actinomycetota</taxon>
        <taxon>Actinomycetes</taxon>
        <taxon>Micrococcales</taxon>
        <taxon>Microbacteriaceae</taxon>
        <taxon>Microcella</taxon>
    </lineage>
</organism>
<evidence type="ECO:0000313" key="3">
    <source>
        <dbReference type="EMBL" id="RZT58066.1"/>
    </source>
</evidence>
<feature type="domain" description="Beta-lactamase class A catalytic" evidence="2">
    <location>
        <begin position="373"/>
        <end position="558"/>
    </location>
</feature>
<keyword evidence="1" id="KW-0732">Signal</keyword>
<evidence type="ECO:0000259" key="2">
    <source>
        <dbReference type="Pfam" id="PF13354"/>
    </source>
</evidence>
<dbReference type="EMBL" id="SGXT01000018">
    <property type="protein sequence ID" value="RZT58066.1"/>
    <property type="molecule type" value="Genomic_DNA"/>
</dbReference>
<dbReference type="InterPro" id="IPR045155">
    <property type="entry name" value="Beta-lactam_cat"/>
</dbReference>